<proteinExistence type="predicted"/>
<protein>
    <submittedName>
        <fullName evidence="1">Uncharacterized protein</fullName>
    </submittedName>
</protein>
<reference evidence="1" key="1">
    <citation type="submission" date="2014-09" db="EMBL/GenBank/DDBJ databases">
        <authorList>
            <person name="Magalhaes I.L.F."/>
            <person name="Oliveira U."/>
            <person name="Santos F.R."/>
            <person name="Vidigal T.H.D.A."/>
            <person name="Brescovit A.D."/>
            <person name="Santos A.J."/>
        </authorList>
    </citation>
    <scope>NUCLEOTIDE SEQUENCE</scope>
    <source>
        <tissue evidence="1">Shoot tissue taken approximately 20 cm above the soil surface</tissue>
    </source>
</reference>
<accession>A0A0A9A092</accession>
<organism evidence="1">
    <name type="scientific">Arundo donax</name>
    <name type="common">Giant reed</name>
    <name type="synonym">Donax arundinaceus</name>
    <dbReference type="NCBI Taxonomy" id="35708"/>
    <lineage>
        <taxon>Eukaryota</taxon>
        <taxon>Viridiplantae</taxon>
        <taxon>Streptophyta</taxon>
        <taxon>Embryophyta</taxon>
        <taxon>Tracheophyta</taxon>
        <taxon>Spermatophyta</taxon>
        <taxon>Magnoliopsida</taxon>
        <taxon>Liliopsida</taxon>
        <taxon>Poales</taxon>
        <taxon>Poaceae</taxon>
        <taxon>PACMAD clade</taxon>
        <taxon>Arundinoideae</taxon>
        <taxon>Arundineae</taxon>
        <taxon>Arundo</taxon>
    </lineage>
</organism>
<dbReference type="EMBL" id="GBRH01254512">
    <property type="protein sequence ID" value="JAD43383.1"/>
    <property type="molecule type" value="Transcribed_RNA"/>
</dbReference>
<sequence length="20" mass="2516">MELWKQQLWTSLRQNLEAKL</sequence>
<reference evidence="1" key="2">
    <citation type="journal article" date="2015" name="Data Brief">
        <title>Shoot transcriptome of the giant reed, Arundo donax.</title>
        <authorList>
            <person name="Barrero R.A."/>
            <person name="Guerrero F.D."/>
            <person name="Moolhuijzen P."/>
            <person name="Goolsby J.A."/>
            <person name="Tidwell J."/>
            <person name="Bellgard S.E."/>
            <person name="Bellgard M.I."/>
        </authorList>
    </citation>
    <scope>NUCLEOTIDE SEQUENCE</scope>
    <source>
        <tissue evidence="1">Shoot tissue taken approximately 20 cm above the soil surface</tissue>
    </source>
</reference>
<evidence type="ECO:0000313" key="1">
    <source>
        <dbReference type="EMBL" id="JAD43383.1"/>
    </source>
</evidence>
<name>A0A0A9A092_ARUDO</name>
<dbReference type="AlphaFoldDB" id="A0A0A9A092"/>